<feature type="transmembrane region" description="Helical" evidence="6">
    <location>
        <begin position="43"/>
        <end position="62"/>
    </location>
</feature>
<organism evidence="7 8">
    <name type="scientific">Drosophila arizonae</name>
    <name type="common">Fruit fly</name>
    <dbReference type="NCBI Taxonomy" id="7263"/>
    <lineage>
        <taxon>Eukaryota</taxon>
        <taxon>Metazoa</taxon>
        <taxon>Ecdysozoa</taxon>
        <taxon>Arthropoda</taxon>
        <taxon>Hexapoda</taxon>
        <taxon>Insecta</taxon>
        <taxon>Pterygota</taxon>
        <taxon>Neoptera</taxon>
        <taxon>Endopterygota</taxon>
        <taxon>Diptera</taxon>
        <taxon>Brachycera</taxon>
        <taxon>Muscomorpha</taxon>
        <taxon>Ephydroidea</taxon>
        <taxon>Drosophilidae</taxon>
        <taxon>Drosophila</taxon>
    </lineage>
</organism>
<keyword evidence="2 6" id="KW-1003">Cell membrane</keyword>
<comment type="function">
    <text evidence="6">Gustatory receptor which mediates acceptance or avoidance behavior, depending on its substrates.</text>
</comment>
<comment type="similarity">
    <text evidence="6">Belongs to the insect chemoreceptor superfamily. Gustatory receptor (GR) family.</text>
</comment>
<keyword evidence="4 6" id="KW-1133">Transmembrane helix</keyword>
<keyword evidence="6" id="KW-0807">Transducer</keyword>
<comment type="caution">
    <text evidence="6">Lacks conserved residue(s) required for the propagation of feature annotation.</text>
</comment>
<sequence length="319" mass="36496">MFSGDELRVYLISLKCIGLLYVTHDVNQPYRINASDLDQTLTVVGLTLLQLFIWLAFAQLLLMPQTFMLPQYTAVGNTYFVINFGVICIVISLIYLGFYARRQRLLAVFAFILYHNYKELKNCYAKRFLKFYCMYVGLTVICAITYAGAFRFANLHIVPCILLSFIYTYSFMLIGLIIILYGCLTQILAALLHLYNREMLAAITTPRVNTTTTTTTATTTTTTTINRLYKRNQMLIVCHEQLNSVFGPFIALITALCSMSAPVAPFFMITIVFKMDIKQIGLTNIFMALYTCMMWNIPWAAGLILIFRQDIVRQEVRNA</sequence>
<accession>A0ABM1NP42</accession>
<proteinExistence type="inferred from homology"/>
<comment type="subcellular location">
    <subcellularLocation>
        <location evidence="1 6">Cell membrane</location>
        <topology evidence="1 6">Multi-pass membrane protein</topology>
    </subcellularLocation>
</comment>
<dbReference type="Proteomes" id="UP000694904">
    <property type="component" value="Chromosome 3"/>
</dbReference>
<feature type="transmembrane region" description="Helical" evidence="6">
    <location>
        <begin position="169"/>
        <end position="192"/>
    </location>
</feature>
<protein>
    <recommendedName>
        <fullName evidence="6">Gustatory receptor</fullName>
    </recommendedName>
</protein>
<evidence type="ECO:0000256" key="5">
    <source>
        <dbReference type="ARBA" id="ARBA00023136"/>
    </source>
</evidence>
<reference evidence="8" key="3">
    <citation type="submission" date="2025-08" db="UniProtKB">
        <authorList>
            <consortium name="RefSeq"/>
        </authorList>
    </citation>
    <scope>IDENTIFICATION</scope>
    <source>
        <tissue evidence="8">Whole organism</tissue>
    </source>
</reference>
<evidence type="ECO:0000256" key="4">
    <source>
        <dbReference type="ARBA" id="ARBA00022989"/>
    </source>
</evidence>
<evidence type="ECO:0000256" key="3">
    <source>
        <dbReference type="ARBA" id="ARBA00022692"/>
    </source>
</evidence>
<feature type="transmembrane region" description="Helical" evidence="6">
    <location>
        <begin position="74"/>
        <end position="96"/>
    </location>
</feature>
<evidence type="ECO:0000313" key="7">
    <source>
        <dbReference type="Proteomes" id="UP000694904"/>
    </source>
</evidence>
<keyword evidence="3 6" id="KW-0812">Transmembrane</keyword>
<keyword evidence="7" id="KW-1185">Reference proteome</keyword>
<dbReference type="Pfam" id="PF08395">
    <property type="entry name" value="7tm_7"/>
    <property type="match status" value="1"/>
</dbReference>
<feature type="transmembrane region" description="Helical" evidence="6">
    <location>
        <begin position="249"/>
        <end position="273"/>
    </location>
</feature>
<evidence type="ECO:0000256" key="2">
    <source>
        <dbReference type="ARBA" id="ARBA00022475"/>
    </source>
</evidence>
<keyword evidence="5 6" id="KW-0472">Membrane</keyword>
<dbReference type="InterPro" id="IPR013604">
    <property type="entry name" value="7TM_chemorcpt"/>
</dbReference>
<dbReference type="GeneID" id="108609517"/>
<name>A0ABM1NP42_DROAR</name>
<feature type="transmembrane region" description="Helical" evidence="6">
    <location>
        <begin position="129"/>
        <end position="149"/>
    </location>
</feature>
<evidence type="ECO:0000256" key="6">
    <source>
        <dbReference type="RuleBase" id="RU363108"/>
    </source>
</evidence>
<feature type="transmembrane region" description="Helical" evidence="6">
    <location>
        <begin position="285"/>
        <end position="307"/>
    </location>
</feature>
<gene>
    <name evidence="8" type="primary">LOC108609517</name>
</gene>
<reference evidence="7" key="2">
    <citation type="journal article" date="2016" name="G3 (Bethesda)">
        <title>Genome Evolution in Three Species of Cactophilic Drosophila.</title>
        <authorList>
            <person name="Sanchez-Flores A."/>
            <person name="Penazola F."/>
            <person name="Carpinteyro-Ponce J."/>
            <person name="Nazario-Yepiz N."/>
            <person name="Abreu-Goodger C."/>
            <person name="Machado C.A."/>
            <person name="Markow T.A."/>
        </authorList>
    </citation>
    <scope>NUCLEOTIDE SEQUENCE [LARGE SCALE GENOMIC DNA]</scope>
</reference>
<keyword evidence="6" id="KW-0675">Receptor</keyword>
<evidence type="ECO:0000256" key="1">
    <source>
        <dbReference type="ARBA" id="ARBA00004651"/>
    </source>
</evidence>
<dbReference type="RefSeq" id="XP_017856728.1">
    <property type="nucleotide sequence ID" value="XM_018001239.1"/>
</dbReference>
<evidence type="ECO:0000313" key="8">
    <source>
        <dbReference type="RefSeq" id="XP_017856728.1"/>
    </source>
</evidence>
<reference evidence="7" key="1">
    <citation type="journal article" date="1997" name="Nucleic Acids Res.">
        <title>tRNAscan-SE: a program for improved detection of transfer RNA genes in genomic sequence.</title>
        <authorList>
            <person name="Lowe T.M."/>
            <person name="Eddy S.R."/>
        </authorList>
    </citation>
    <scope>NUCLEOTIDE SEQUENCE [LARGE SCALE GENOMIC DNA]</scope>
</reference>